<accession>A0A075FQ46</accession>
<proteinExistence type="predicted"/>
<organism evidence="1">
    <name type="scientific">uncultured marine group II/III euryarchaeote AD1000_35_F01</name>
    <dbReference type="NCBI Taxonomy" id="1457758"/>
    <lineage>
        <taxon>Archaea</taxon>
        <taxon>Methanobacteriati</taxon>
        <taxon>Methanobacteriota</taxon>
        <taxon>environmental samples</taxon>
    </lineage>
</organism>
<dbReference type="EMBL" id="KF900393">
    <property type="protein sequence ID" value="AIE93414.1"/>
    <property type="molecule type" value="Genomic_DNA"/>
</dbReference>
<name>A0A075FQ46_9EURY</name>
<reference evidence="1" key="1">
    <citation type="journal article" date="2014" name="Genome Biol. Evol.">
        <title>Pangenome evidence for extensive interdomain horizontal transfer affecting lineage core and shell genes in uncultured planktonic thaumarchaeota and euryarchaeota.</title>
        <authorList>
            <person name="Deschamps P."/>
            <person name="Zivanovic Y."/>
            <person name="Moreira D."/>
            <person name="Rodriguez-Valera F."/>
            <person name="Lopez-Garcia P."/>
        </authorList>
    </citation>
    <scope>NUCLEOTIDE SEQUENCE</scope>
</reference>
<evidence type="ECO:0000313" key="1">
    <source>
        <dbReference type="EMBL" id="AIE93414.1"/>
    </source>
</evidence>
<dbReference type="AlphaFoldDB" id="A0A075FQ46"/>
<protein>
    <submittedName>
        <fullName evidence="1">Uncharacterized protein</fullName>
    </submittedName>
</protein>
<sequence length="355" mass="40032">MDELTLATIDSPDCRVSEHIAILIASGDAPEIDIESRVVDGFSEALELLEEGELDMVALPATMLHGKQAEMLAAGCEVVGARAPRRPNLILVSENKITYQPKSAFILAEHKNVRRQLRRARRGLRVLGPVAYAAISELDAPPSDPLPLTEWMEDLRQNDEIDGYITSRAIYDELEISGRRHALLPDPKDRGGAHFLPLPYADLVILMARRRFPNSITEQIAEPEGDTSWWVQDQLISGLSEDMLERTAVLVRHRHVRSLMNQAEEHKDIALEQSCHDTEGEVLDDDVHVEIRLEVVSKDGHRSLGLDRLISHAEYQYATISMLRDWEVLVREASRPVPKDFYTDIEAPAYIDLEE</sequence>